<dbReference type="Pfam" id="PF16640">
    <property type="entry name" value="Big_3_5"/>
    <property type="match status" value="1"/>
</dbReference>
<keyword evidence="4" id="KW-1185">Reference proteome</keyword>
<dbReference type="Proteomes" id="UP001596512">
    <property type="component" value="Unassembled WGS sequence"/>
</dbReference>
<accession>A0ABW2TLN0</accession>
<dbReference type="Gene3D" id="2.60.40.10">
    <property type="entry name" value="Immunoglobulins"/>
    <property type="match status" value="1"/>
</dbReference>
<dbReference type="InterPro" id="IPR032109">
    <property type="entry name" value="Big_3_5"/>
</dbReference>
<sequence>MASTVLRRVVGGTIALAAATAATVGFAGTALAAPPAATLGTLTVSKAAGIDTDAPSYTTAAPCASGSDGYNLFVYGPGGFENGLIGTTPTDVGHSTSAPITVLQGISFKDIAVDNSTTITPGKYTIAVNCVDLFSQDVLGTFTKDIYFTSATAWQVQDPSAPVTTSTALTASPAGPVTEGTAVTLTATVTPASATGTVQFRDGAANLGAAVTVTNGVATLTTSALPSGSRSLTAVFTGSAPNITGSTSPAVTYVVQAPVATPTTTALAVTPGGTAAQYSPVTLSATVSPAAAAARCSSRTTASTWATRSRCPMARPR</sequence>
<evidence type="ECO:0000313" key="3">
    <source>
        <dbReference type="EMBL" id="MFC7613945.1"/>
    </source>
</evidence>
<reference evidence="4" key="1">
    <citation type="journal article" date="2019" name="Int. J. Syst. Evol. Microbiol.">
        <title>The Global Catalogue of Microorganisms (GCM) 10K type strain sequencing project: providing services to taxonomists for standard genome sequencing and annotation.</title>
        <authorList>
            <consortium name="The Broad Institute Genomics Platform"/>
            <consortium name="The Broad Institute Genome Sequencing Center for Infectious Disease"/>
            <person name="Wu L."/>
            <person name="Ma J."/>
        </authorList>
    </citation>
    <scope>NUCLEOTIDE SEQUENCE [LARGE SCALE GENOMIC DNA]</scope>
    <source>
        <strain evidence="4">JCM 17695</strain>
    </source>
</reference>
<name>A0ABW2TLN0_9PSEU</name>
<evidence type="ECO:0000259" key="2">
    <source>
        <dbReference type="Pfam" id="PF16640"/>
    </source>
</evidence>
<evidence type="ECO:0000313" key="4">
    <source>
        <dbReference type="Proteomes" id="UP001596512"/>
    </source>
</evidence>
<proteinExistence type="predicted"/>
<feature type="signal peptide" evidence="1">
    <location>
        <begin position="1"/>
        <end position="32"/>
    </location>
</feature>
<protein>
    <submittedName>
        <fullName evidence="3">Ig-like domain repeat protein</fullName>
    </submittedName>
</protein>
<keyword evidence="1" id="KW-0732">Signal</keyword>
<feature type="chain" id="PRO_5046518465" evidence="1">
    <location>
        <begin position="33"/>
        <end position="317"/>
    </location>
</feature>
<organism evidence="3 4">
    <name type="scientific">Actinokineospora soli</name>
    <dbReference type="NCBI Taxonomy" id="1048753"/>
    <lineage>
        <taxon>Bacteria</taxon>
        <taxon>Bacillati</taxon>
        <taxon>Actinomycetota</taxon>
        <taxon>Actinomycetes</taxon>
        <taxon>Pseudonocardiales</taxon>
        <taxon>Pseudonocardiaceae</taxon>
        <taxon>Actinokineospora</taxon>
    </lineage>
</organism>
<feature type="domain" description="Bacterial Ig-like" evidence="2">
    <location>
        <begin position="170"/>
        <end position="255"/>
    </location>
</feature>
<dbReference type="EMBL" id="JBHTEY010000004">
    <property type="protein sequence ID" value="MFC7613945.1"/>
    <property type="molecule type" value="Genomic_DNA"/>
</dbReference>
<dbReference type="InterPro" id="IPR013783">
    <property type="entry name" value="Ig-like_fold"/>
</dbReference>
<evidence type="ECO:0000256" key="1">
    <source>
        <dbReference type="SAM" id="SignalP"/>
    </source>
</evidence>
<comment type="caution">
    <text evidence="3">The sequence shown here is derived from an EMBL/GenBank/DDBJ whole genome shotgun (WGS) entry which is preliminary data.</text>
</comment>
<gene>
    <name evidence="3" type="ORF">ACFQV2_10665</name>
</gene>